<dbReference type="InterPro" id="IPR005135">
    <property type="entry name" value="Endo/exonuclease/phosphatase"/>
</dbReference>
<accession>A0ABW6Y6G7</accession>
<gene>
    <name evidence="3" type="ORF">ACF05T_04675</name>
</gene>
<evidence type="ECO:0000313" key="4">
    <source>
        <dbReference type="Proteomes" id="UP001603013"/>
    </source>
</evidence>
<proteinExistence type="predicted"/>
<name>A0ABW6Y6G7_9ACTN</name>
<evidence type="ECO:0000256" key="1">
    <source>
        <dbReference type="SAM" id="Phobius"/>
    </source>
</evidence>
<feature type="transmembrane region" description="Helical" evidence="1">
    <location>
        <begin position="71"/>
        <end position="88"/>
    </location>
</feature>
<evidence type="ECO:0000313" key="3">
    <source>
        <dbReference type="EMBL" id="MFF8275404.1"/>
    </source>
</evidence>
<protein>
    <submittedName>
        <fullName evidence="3">Endonuclease/exonuclease/phosphatase family protein</fullName>
    </submittedName>
</protein>
<dbReference type="InterPro" id="IPR036691">
    <property type="entry name" value="Endo/exonu/phosph_ase_sf"/>
</dbReference>
<sequence length="349" mass="36852">MDRARARAADPARAPVAPAAAAITPDPALDRPPGRRLAAWAAGPLVAVPTLVTGCRLLGTDALTPVPQALSFLPWLIVPAALALPLALVARRRLLAGWAALVVGATAWCVLPYGPGATTARGPVVERLRVLTANVEFGQATDGLVTAVRRERPHLVHVSECDRACVRTLTAALGTSHPYQAVVDGEGSTGSAILSTRPLTARPPIPGAMGMPGATARFGGREVELRLAHPLPPLPGLVDRWKIELGRLERFAAAHRDSGPVLLAGDFNASQDHAAFRSVLAAGRLHDAARLAGSARTPTWPREGPLPPYVQIDHVLVSDDFRVREVRFLDLAGSDHRAVLAELDLHAGR</sequence>
<feature type="transmembrane region" description="Helical" evidence="1">
    <location>
        <begin position="37"/>
        <end position="59"/>
    </location>
</feature>
<organism evidence="3 4">
    <name type="scientific">Streptomyces lateritius</name>
    <dbReference type="NCBI Taxonomy" id="67313"/>
    <lineage>
        <taxon>Bacteria</taxon>
        <taxon>Bacillati</taxon>
        <taxon>Actinomycetota</taxon>
        <taxon>Actinomycetes</taxon>
        <taxon>Kitasatosporales</taxon>
        <taxon>Streptomycetaceae</taxon>
        <taxon>Streptomyces</taxon>
    </lineage>
</organism>
<evidence type="ECO:0000259" key="2">
    <source>
        <dbReference type="Pfam" id="PF03372"/>
    </source>
</evidence>
<keyword evidence="4" id="KW-1185">Reference proteome</keyword>
<dbReference type="Gene3D" id="3.60.10.10">
    <property type="entry name" value="Endonuclease/exonuclease/phosphatase"/>
    <property type="match status" value="1"/>
</dbReference>
<dbReference type="Pfam" id="PF03372">
    <property type="entry name" value="Exo_endo_phos"/>
    <property type="match status" value="1"/>
</dbReference>
<dbReference type="EMBL" id="JBIBSM010000002">
    <property type="protein sequence ID" value="MFF8275404.1"/>
    <property type="molecule type" value="Genomic_DNA"/>
</dbReference>
<reference evidence="3 4" key="1">
    <citation type="submission" date="2024-10" db="EMBL/GenBank/DDBJ databases">
        <title>The Natural Products Discovery Center: Release of the First 8490 Sequenced Strains for Exploring Actinobacteria Biosynthetic Diversity.</title>
        <authorList>
            <person name="Kalkreuter E."/>
            <person name="Kautsar S.A."/>
            <person name="Yang D."/>
            <person name="Bader C.D."/>
            <person name="Teijaro C.N."/>
            <person name="Fluegel L."/>
            <person name="Davis C.M."/>
            <person name="Simpson J.R."/>
            <person name="Lauterbach L."/>
            <person name="Steele A.D."/>
            <person name="Gui C."/>
            <person name="Meng S."/>
            <person name="Li G."/>
            <person name="Viehrig K."/>
            <person name="Ye F."/>
            <person name="Su P."/>
            <person name="Kiefer A.F."/>
            <person name="Nichols A."/>
            <person name="Cepeda A.J."/>
            <person name="Yan W."/>
            <person name="Fan B."/>
            <person name="Jiang Y."/>
            <person name="Adhikari A."/>
            <person name="Zheng C.-J."/>
            <person name="Schuster L."/>
            <person name="Cowan T.M."/>
            <person name="Smanski M.J."/>
            <person name="Chevrette M.G."/>
            <person name="De Carvalho L.P.S."/>
            <person name="Shen B."/>
        </authorList>
    </citation>
    <scope>NUCLEOTIDE SEQUENCE [LARGE SCALE GENOMIC DNA]</scope>
    <source>
        <strain evidence="3 4">NPDC015755</strain>
    </source>
</reference>
<keyword evidence="1" id="KW-0472">Membrane</keyword>
<dbReference type="RefSeq" id="WP_391933099.1">
    <property type="nucleotide sequence ID" value="NZ_JBIBSM010000002.1"/>
</dbReference>
<keyword evidence="3" id="KW-0378">Hydrolase</keyword>
<keyword evidence="1" id="KW-0812">Transmembrane</keyword>
<feature type="domain" description="Endonuclease/exonuclease/phosphatase" evidence="2">
    <location>
        <begin position="131"/>
        <end position="336"/>
    </location>
</feature>
<comment type="caution">
    <text evidence="3">The sequence shown here is derived from an EMBL/GenBank/DDBJ whole genome shotgun (WGS) entry which is preliminary data.</text>
</comment>
<keyword evidence="3" id="KW-0540">Nuclease</keyword>
<dbReference type="GO" id="GO:0004519">
    <property type="term" value="F:endonuclease activity"/>
    <property type="evidence" value="ECO:0007669"/>
    <property type="project" value="UniProtKB-KW"/>
</dbReference>
<dbReference type="Proteomes" id="UP001603013">
    <property type="component" value="Unassembled WGS sequence"/>
</dbReference>
<feature type="transmembrane region" description="Helical" evidence="1">
    <location>
        <begin position="95"/>
        <end position="114"/>
    </location>
</feature>
<dbReference type="SUPFAM" id="SSF56219">
    <property type="entry name" value="DNase I-like"/>
    <property type="match status" value="1"/>
</dbReference>
<keyword evidence="1" id="KW-1133">Transmembrane helix</keyword>
<keyword evidence="3" id="KW-0255">Endonuclease</keyword>